<organism evidence="1 2">
    <name type="scientific">Flavobacterium luteum</name>
    <dbReference type="NCBI Taxonomy" id="2026654"/>
    <lineage>
        <taxon>Bacteria</taxon>
        <taxon>Pseudomonadati</taxon>
        <taxon>Bacteroidota</taxon>
        <taxon>Flavobacteriia</taxon>
        <taxon>Flavobacteriales</taxon>
        <taxon>Flavobacteriaceae</taxon>
        <taxon>Flavobacterium</taxon>
    </lineage>
</organism>
<gene>
    <name evidence="1" type="ORF">F6464_01425</name>
</gene>
<evidence type="ECO:0000313" key="2">
    <source>
        <dbReference type="Proteomes" id="UP000490922"/>
    </source>
</evidence>
<name>A0A7J5AJH8_9FLAO</name>
<dbReference type="Proteomes" id="UP000490922">
    <property type="component" value="Unassembled WGS sequence"/>
</dbReference>
<dbReference type="RefSeq" id="WP_151105965.1">
    <property type="nucleotide sequence ID" value="NZ_WAEM01000001.1"/>
</dbReference>
<dbReference type="GO" id="GO:0005524">
    <property type="term" value="F:ATP binding"/>
    <property type="evidence" value="ECO:0007669"/>
    <property type="project" value="UniProtKB-KW"/>
</dbReference>
<protein>
    <submittedName>
        <fullName evidence="1">ATP-binding cassette domain-containing protein</fullName>
    </submittedName>
</protein>
<dbReference type="OrthoDB" id="835620at2"/>
<accession>A0A7J5AJH8</accession>
<dbReference type="AlphaFoldDB" id="A0A7J5AJH8"/>
<keyword evidence="1" id="KW-0067">ATP-binding</keyword>
<proteinExistence type="predicted"/>
<dbReference type="SUPFAM" id="SSF52540">
    <property type="entry name" value="P-loop containing nucleoside triphosphate hydrolases"/>
    <property type="match status" value="1"/>
</dbReference>
<keyword evidence="1" id="KW-0547">Nucleotide-binding</keyword>
<dbReference type="Gene3D" id="3.40.50.300">
    <property type="entry name" value="P-loop containing nucleotide triphosphate hydrolases"/>
    <property type="match status" value="1"/>
</dbReference>
<evidence type="ECO:0000313" key="1">
    <source>
        <dbReference type="EMBL" id="KAB1157772.1"/>
    </source>
</evidence>
<reference evidence="1 2" key="1">
    <citation type="submission" date="2019-09" db="EMBL/GenBank/DDBJ databases">
        <title>Flavobacterium sp. nov., isolated from glacier ice.</title>
        <authorList>
            <person name="Liu Q."/>
        </authorList>
    </citation>
    <scope>NUCLEOTIDE SEQUENCE [LARGE SCALE GENOMIC DNA]</scope>
    <source>
        <strain evidence="1 2">NBRC 112527</strain>
    </source>
</reference>
<comment type="caution">
    <text evidence="1">The sequence shown here is derived from an EMBL/GenBank/DDBJ whole genome shotgun (WGS) entry which is preliminary data.</text>
</comment>
<keyword evidence="2" id="KW-1185">Reference proteome</keyword>
<sequence>MNSQYNYPEMMAWLENKGKLQFGEKFHFREADIVNIQKLICYFLKDEVMAVNFNLDLSKGILLSGPVGCGKTTLMTLMRHVAQPNYKFIMKTCRDISFEFIKEGYQTIQKYSNGNNSHSEYRNYCFDDLGVETNLKYYGNECNVMAEIILSRYDIFISKQVITHITSNLSATEIETAYGNRVRSRLREMLNLIAFGDNSLDKRN</sequence>
<dbReference type="InterPro" id="IPR027417">
    <property type="entry name" value="P-loop_NTPase"/>
</dbReference>
<dbReference type="EMBL" id="WAEM01000001">
    <property type="protein sequence ID" value="KAB1157772.1"/>
    <property type="molecule type" value="Genomic_DNA"/>
</dbReference>